<evidence type="ECO:0000313" key="2">
    <source>
        <dbReference type="Proteomes" id="UP000318093"/>
    </source>
</evidence>
<proteinExistence type="predicted"/>
<dbReference type="PANTHER" id="PTHR41913">
    <property type="entry name" value="DUF1684 DOMAIN-CONTAINING PROTEIN"/>
    <property type="match status" value="1"/>
</dbReference>
<protein>
    <submittedName>
        <fullName evidence="1">DUF1684 domain-containing protein</fullName>
    </submittedName>
</protein>
<sequence>MSVERLQLLDWKRQIFALYERIRRSPDPAAAWRDWRAVRHLLFTSHPQSPIPEPARASFMEVPYYDYDPAARALADVEESAPVVYDVPTSEGGSYQFTRFGAARFELHGQTLRLDLFWLEGYGGGLYLPFRDATSGAETYGAGRYLLDTIKGADLGAENGRLVFDFNFAYHPSCVYDPRWVCPLAPPSNRLPVPVRAGERLVARAAPPGGPVVFDREAGERPIEA</sequence>
<dbReference type="EMBL" id="VBAN01000095">
    <property type="protein sequence ID" value="TMI83724.1"/>
    <property type="molecule type" value="Genomic_DNA"/>
</dbReference>
<dbReference type="InterPro" id="IPR012467">
    <property type="entry name" value="DUF1684"/>
</dbReference>
<gene>
    <name evidence="1" type="ORF">E6H03_03200</name>
</gene>
<dbReference type="Proteomes" id="UP000318093">
    <property type="component" value="Unassembled WGS sequence"/>
</dbReference>
<dbReference type="Pfam" id="PF07920">
    <property type="entry name" value="DUF1684"/>
    <property type="match status" value="1"/>
</dbReference>
<reference evidence="1 2" key="1">
    <citation type="journal article" date="2019" name="Nat. Microbiol.">
        <title>Mediterranean grassland soil C-N compound turnover is dependent on rainfall and depth, and is mediated by genomically divergent microorganisms.</title>
        <authorList>
            <person name="Diamond S."/>
            <person name="Andeer P.F."/>
            <person name="Li Z."/>
            <person name="Crits-Christoph A."/>
            <person name="Burstein D."/>
            <person name="Anantharaman K."/>
            <person name="Lane K.R."/>
            <person name="Thomas B.C."/>
            <person name="Pan C."/>
            <person name="Northen T.R."/>
            <person name="Banfield J.F."/>
        </authorList>
    </citation>
    <scope>NUCLEOTIDE SEQUENCE [LARGE SCALE GENOMIC DNA]</scope>
    <source>
        <strain evidence="1">NP_6</strain>
    </source>
</reference>
<accession>A0A537JJP8</accession>
<comment type="caution">
    <text evidence="1">The sequence shown here is derived from an EMBL/GenBank/DDBJ whole genome shotgun (WGS) entry which is preliminary data.</text>
</comment>
<name>A0A537JJP8_9BACT</name>
<evidence type="ECO:0000313" key="1">
    <source>
        <dbReference type="EMBL" id="TMI83724.1"/>
    </source>
</evidence>
<dbReference type="AlphaFoldDB" id="A0A537JJP8"/>
<organism evidence="1 2">
    <name type="scientific">Candidatus Segetimicrobium genomatis</name>
    <dbReference type="NCBI Taxonomy" id="2569760"/>
    <lineage>
        <taxon>Bacteria</taxon>
        <taxon>Bacillati</taxon>
        <taxon>Candidatus Sysuimicrobiota</taxon>
        <taxon>Candidatus Sysuimicrobiia</taxon>
        <taxon>Candidatus Sysuimicrobiales</taxon>
        <taxon>Candidatus Segetimicrobiaceae</taxon>
        <taxon>Candidatus Segetimicrobium</taxon>
    </lineage>
</organism>
<dbReference type="PANTHER" id="PTHR41913:SF1">
    <property type="entry name" value="DUF1684 DOMAIN-CONTAINING PROTEIN"/>
    <property type="match status" value="1"/>
</dbReference>